<gene>
    <name evidence="1" type="ORF">FEZ41_10865</name>
</gene>
<dbReference type="AlphaFoldDB" id="A0A5R9CRJ9"/>
<dbReference type="Proteomes" id="UP000305100">
    <property type="component" value="Unassembled WGS sequence"/>
</dbReference>
<dbReference type="EMBL" id="VBSX01000029">
    <property type="protein sequence ID" value="TLQ17920.1"/>
    <property type="molecule type" value="Genomic_DNA"/>
</dbReference>
<protein>
    <submittedName>
        <fullName evidence="1">Uncharacterized protein</fullName>
    </submittedName>
</protein>
<comment type="caution">
    <text evidence="1">The sequence shown here is derived from an EMBL/GenBank/DDBJ whole genome shotgun (WGS) entry which is preliminary data.</text>
</comment>
<dbReference type="RefSeq" id="WP_056980779.1">
    <property type="nucleotide sequence ID" value="NZ_VBSX01000029.1"/>
</dbReference>
<evidence type="ECO:0000313" key="1">
    <source>
        <dbReference type="EMBL" id="TLQ17920.1"/>
    </source>
</evidence>
<name>A0A5R9CRJ9_9LACO</name>
<accession>A0A5R9CRJ9</accession>
<organism evidence="1 2">
    <name type="scientific">Lentilactobacillus parafarraginis</name>
    <dbReference type="NCBI Taxonomy" id="390842"/>
    <lineage>
        <taxon>Bacteria</taxon>
        <taxon>Bacillati</taxon>
        <taxon>Bacillota</taxon>
        <taxon>Bacilli</taxon>
        <taxon>Lactobacillales</taxon>
        <taxon>Lactobacillaceae</taxon>
        <taxon>Lentilactobacillus</taxon>
    </lineage>
</organism>
<sequence>MIWQFGLCADLAPLQSRIQRQSAIISLIVGCFWFVKIANLVSDLVCFPFPPKWVDIGGIFVRCRWLGEMMCYIGIAQGLAVCGVDYGDD</sequence>
<evidence type="ECO:0000313" key="2">
    <source>
        <dbReference type="Proteomes" id="UP000305100"/>
    </source>
</evidence>
<reference evidence="1 2" key="1">
    <citation type="submission" date="2019-05" db="EMBL/GenBank/DDBJ databases">
        <title>The metagenome of a microbial culture collection derived from dairy environment covers the genomic content of the human microbiome.</title>
        <authorList>
            <person name="Roder T."/>
            <person name="Wuthrich D."/>
            <person name="Sattari Z."/>
            <person name="Von Ah U."/>
            <person name="Bar C."/>
            <person name="Ronchi F."/>
            <person name="Macpherson A.J."/>
            <person name="Ganal-Vonarburg S.C."/>
            <person name="Bruggmann R."/>
            <person name="Vergeres G."/>
        </authorList>
    </citation>
    <scope>NUCLEOTIDE SEQUENCE [LARGE SCALE GENOMIC DNA]</scope>
    <source>
        <strain evidence="1 2">FAM 1079</strain>
    </source>
</reference>
<proteinExistence type="predicted"/>